<organism evidence="4 5">
    <name type="scientific">Hemibagrus guttatus</name>
    <dbReference type="NCBI Taxonomy" id="175788"/>
    <lineage>
        <taxon>Eukaryota</taxon>
        <taxon>Metazoa</taxon>
        <taxon>Chordata</taxon>
        <taxon>Craniata</taxon>
        <taxon>Vertebrata</taxon>
        <taxon>Euteleostomi</taxon>
        <taxon>Actinopterygii</taxon>
        <taxon>Neopterygii</taxon>
        <taxon>Teleostei</taxon>
        <taxon>Ostariophysi</taxon>
        <taxon>Siluriformes</taxon>
        <taxon>Bagridae</taxon>
        <taxon>Hemibagrus</taxon>
    </lineage>
</organism>
<dbReference type="PROSITE" id="PS50948">
    <property type="entry name" value="PAN"/>
    <property type="match status" value="3"/>
</dbReference>
<evidence type="ECO:0000256" key="1">
    <source>
        <dbReference type="ARBA" id="ARBA00022737"/>
    </source>
</evidence>
<keyword evidence="1" id="KW-0677">Repeat</keyword>
<feature type="domain" description="Apple" evidence="3">
    <location>
        <begin position="104"/>
        <end position="186"/>
    </location>
</feature>
<dbReference type="Pfam" id="PF14295">
    <property type="entry name" value="PAN_4"/>
    <property type="match status" value="3"/>
</dbReference>
<dbReference type="PANTHER" id="PTHR33946:SF4">
    <property type="entry name" value="COAGULATION FACTOR XI"/>
    <property type="match status" value="1"/>
</dbReference>
<dbReference type="Gene3D" id="3.50.4.10">
    <property type="entry name" value="Hepatocyte Growth Factor"/>
    <property type="match status" value="4"/>
</dbReference>
<protein>
    <recommendedName>
        <fullName evidence="3">Apple domain-containing protein</fullName>
    </recommendedName>
</protein>
<dbReference type="InterPro" id="IPR000177">
    <property type="entry name" value="Apple"/>
</dbReference>
<gene>
    <name evidence="4" type="ORF">QTP70_008960</name>
</gene>
<evidence type="ECO:0000259" key="3">
    <source>
        <dbReference type="PROSITE" id="PS50948"/>
    </source>
</evidence>
<dbReference type="PRINTS" id="PR00005">
    <property type="entry name" value="APPLEDOMAIN"/>
</dbReference>
<evidence type="ECO:0000256" key="2">
    <source>
        <dbReference type="ARBA" id="ARBA00023157"/>
    </source>
</evidence>
<keyword evidence="5" id="KW-1185">Reference proteome</keyword>
<dbReference type="GO" id="GO:0005576">
    <property type="term" value="C:extracellular region"/>
    <property type="evidence" value="ECO:0007669"/>
    <property type="project" value="InterPro"/>
</dbReference>
<keyword evidence="2" id="KW-1015">Disulfide bond</keyword>
<evidence type="ECO:0000313" key="4">
    <source>
        <dbReference type="EMBL" id="KAK3511471.1"/>
    </source>
</evidence>
<dbReference type="InterPro" id="IPR003609">
    <property type="entry name" value="Pan_app"/>
</dbReference>
<dbReference type="PANTHER" id="PTHR33946">
    <property type="match status" value="1"/>
</dbReference>
<reference evidence="4" key="1">
    <citation type="submission" date="2023-06" db="EMBL/GenBank/DDBJ databases">
        <title>Male Hemibagrus guttatus genome.</title>
        <authorList>
            <person name="Bian C."/>
        </authorList>
    </citation>
    <scope>NUCLEOTIDE SEQUENCE</scope>
    <source>
        <strain evidence="4">Male_cb2023</strain>
        <tissue evidence="4">Muscle</tissue>
    </source>
</reference>
<dbReference type="AlphaFoldDB" id="A0AAE0UMP9"/>
<dbReference type="CDD" id="cd01100">
    <property type="entry name" value="APPLE_Factor_XI_like"/>
    <property type="match status" value="4"/>
</dbReference>
<name>A0AAE0UMP9_9TELE</name>
<dbReference type="Pfam" id="PF00024">
    <property type="entry name" value="PAN_1"/>
    <property type="match status" value="1"/>
</dbReference>
<proteinExistence type="predicted"/>
<feature type="domain" description="Apple" evidence="3">
    <location>
        <begin position="282"/>
        <end position="366"/>
    </location>
</feature>
<dbReference type="GO" id="GO:0006508">
    <property type="term" value="P:proteolysis"/>
    <property type="evidence" value="ECO:0007669"/>
    <property type="project" value="InterPro"/>
</dbReference>
<sequence>MVSSKELSEVFRKKIVDAYESGCFRLLPVRGRHSGPTGPHNNLANVLRRMPFLTQPSHFPGLGPALNKCFLKYRWTVPIPSVLIKTPGLVSGFSDSLYKTKEDCKEEIFANVHYRGNDIDNVPAASPQHCQFLCNTHPRCTHFTYTTSKYSTQPENKCFLKYRWTVPIPSVLIKTPGLVSGFSDSLYKTKEDCKEEIFANVHYRGNDIDNVPAASPQHCQFLCNTHPRCTHFTYTTSKYSTQPENKCFLKYRWTVPIPSVLIKTPGLVSGFSDSLYKTKEDCKEEIFANVHYRGNDIDNVPAASPQHCQFLCNTHPRCTHFTYTTSKYSTQPEIKLHCFLKYTQDVSRLEPEREGELFSGFITRNCTPSNVWATARYEGLHFLGHDYRDFKTDSSEICREMCTKDPHCHFYTYVPSSYHDKRIRRGCYLKHVMDLPIPEKVKYSHGVISGFSLRNCNESTAHLALLL</sequence>
<dbReference type="EMBL" id="JAUCMX010000024">
    <property type="protein sequence ID" value="KAK3511471.1"/>
    <property type="molecule type" value="Genomic_DNA"/>
</dbReference>
<comment type="caution">
    <text evidence="4">The sequence shown here is derived from an EMBL/GenBank/DDBJ whole genome shotgun (WGS) entry which is preliminary data.</text>
</comment>
<feature type="domain" description="Apple" evidence="3">
    <location>
        <begin position="193"/>
        <end position="275"/>
    </location>
</feature>
<accession>A0AAE0UMP9</accession>
<dbReference type="Proteomes" id="UP001274896">
    <property type="component" value="Unassembled WGS sequence"/>
</dbReference>
<dbReference type="SMART" id="SM00223">
    <property type="entry name" value="APPLE"/>
    <property type="match status" value="4"/>
</dbReference>
<evidence type="ECO:0000313" key="5">
    <source>
        <dbReference type="Proteomes" id="UP001274896"/>
    </source>
</evidence>